<dbReference type="KEGG" id="tmn:UCRPA7_7174"/>
<gene>
    <name evidence="4" type="ORF">UCRPA7_7174</name>
</gene>
<evidence type="ECO:0000256" key="1">
    <source>
        <dbReference type="ARBA" id="ARBA00022630"/>
    </source>
</evidence>
<dbReference type="GeneID" id="19327908"/>
<keyword evidence="3" id="KW-0560">Oxidoreductase</keyword>
<dbReference type="EMBL" id="KB933268">
    <property type="protein sequence ID" value="EON97327.1"/>
    <property type="molecule type" value="Genomic_DNA"/>
</dbReference>
<accession>R8BDF8</accession>
<dbReference type="eggNOG" id="KOG1399">
    <property type="taxonomic scope" value="Eukaryota"/>
</dbReference>
<dbReference type="FunFam" id="3.50.50.60:FF:000258">
    <property type="entry name" value="Flavin-binding monooxygenase-like protein (AFU_orthologue AFUA_6G01900)"/>
    <property type="match status" value="1"/>
</dbReference>
<keyword evidence="4" id="KW-0503">Monooxygenase</keyword>
<dbReference type="Pfam" id="PF13738">
    <property type="entry name" value="Pyr_redox_3"/>
    <property type="match status" value="1"/>
</dbReference>
<evidence type="ECO:0000256" key="3">
    <source>
        <dbReference type="ARBA" id="ARBA00023002"/>
    </source>
</evidence>
<dbReference type="AlphaFoldDB" id="R8BDF8"/>
<dbReference type="GO" id="GO:0004497">
    <property type="term" value="F:monooxygenase activity"/>
    <property type="evidence" value="ECO:0007669"/>
    <property type="project" value="UniProtKB-KW"/>
</dbReference>
<protein>
    <submittedName>
        <fullName evidence="4">Putative flavin-binding monooxygenase-like family protein</fullName>
    </submittedName>
</protein>
<reference evidence="5" key="1">
    <citation type="journal article" date="2013" name="Genome Announc.">
        <title>Draft genome sequence of the ascomycete Phaeoacremonium aleophilum strain UCR-PA7, a causal agent of the esca disease complex in grapevines.</title>
        <authorList>
            <person name="Blanco-Ulate B."/>
            <person name="Rolshausen P."/>
            <person name="Cantu D."/>
        </authorList>
    </citation>
    <scope>NUCLEOTIDE SEQUENCE [LARGE SCALE GENOMIC DNA]</scope>
    <source>
        <strain evidence="5">UCR-PA7</strain>
    </source>
</reference>
<dbReference type="HOGENOM" id="CLU_019225_1_0_1"/>
<evidence type="ECO:0000256" key="2">
    <source>
        <dbReference type="ARBA" id="ARBA00022827"/>
    </source>
</evidence>
<dbReference type="InterPro" id="IPR050346">
    <property type="entry name" value="FMO-like"/>
</dbReference>
<dbReference type="RefSeq" id="XP_007917899.1">
    <property type="nucleotide sequence ID" value="XM_007919708.1"/>
</dbReference>
<dbReference type="SUPFAM" id="SSF51905">
    <property type="entry name" value="FAD/NAD(P)-binding domain"/>
    <property type="match status" value="1"/>
</dbReference>
<keyword evidence="1" id="KW-0285">Flavoprotein</keyword>
<dbReference type="PANTHER" id="PTHR23023">
    <property type="entry name" value="DIMETHYLANILINE MONOOXYGENASE"/>
    <property type="match status" value="1"/>
</dbReference>
<dbReference type="Proteomes" id="UP000014074">
    <property type="component" value="Unassembled WGS sequence"/>
</dbReference>
<evidence type="ECO:0000313" key="5">
    <source>
        <dbReference type="Proteomes" id="UP000014074"/>
    </source>
</evidence>
<keyword evidence="5" id="KW-1185">Reference proteome</keyword>
<sequence length="624" mass="69375">MEQLDLVVIGAGTYGLAAAKQYHVSHPDHSLAVLDAYSTVGGVWSTERIYPGLKSNNLHGTYEYPDFPMTTERFGVKPREHVPGPVIHDYLEAYAREFGIDKHIRLNTKVLSAEHQAEGGWVVETKKEGDAAATKLLVKRLVVAMGQVSEPWMPHIKGQEEYGRPIFHSKDFREHKDTINAEKRVTVFGGTKSAWDAVYAYGTQGVKVDWIIRPTGHGPGWMSPPFVTPLKKWLEKLVNTRLLHWFGPCIWDQDSGYHGIKSFWHGTALGRAITNGFWSAIAADVIGLMGFDKDPELAKLKPTAEAMHTGTSFSILNYDTDFFEPIRNGTVRIHEADLSHLSEGKIHLDDAEGTVLESDAFLAVTGWKSLPTLKFLPEGIDRKIGLPYIPTANDEGRSPDEGLASRTDLLDKADAEIQERFPRLKVPMKFNPNYVPLTETKAFSTPASDAISAPTNPYTPMMLYHFMVPGTAEFLRTKDLAFAGGVGNFSNVICAHVQGLWISAFFDGTLARDPSSAVVPVGVNKQADTAGQAGSAILTLDEVHWQTVLHNRFGKWRYPRDIGARFPDFIFEAVPYLDMMMADMGLAVHRKNGWFNEITDPYGPEDYANINEEFATNLQAKQAI</sequence>
<keyword evidence="2" id="KW-0274">FAD</keyword>
<dbReference type="OrthoDB" id="2915840at2759"/>
<name>R8BDF8_PHAM7</name>
<organism evidence="4 5">
    <name type="scientific">Phaeoacremonium minimum (strain UCR-PA7)</name>
    <name type="common">Esca disease fungus</name>
    <name type="synonym">Togninia minima</name>
    <dbReference type="NCBI Taxonomy" id="1286976"/>
    <lineage>
        <taxon>Eukaryota</taxon>
        <taxon>Fungi</taxon>
        <taxon>Dikarya</taxon>
        <taxon>Ascomycota</taxon>
        <taxon>Pezizomycotina</taxon>
        <taxon>Sordariomycetes</taxon>
        <taxon>Sordariomycetidae</taxon>
        <taxon>Togniniales</taxon>
        <taxon>Togniniaceae</taxon>
        <taxon>Phaeoacremonium</taxon>
    </lineage>
</organism>
<dbReference type="Gene3D" id="3.50.50.60">
    <property type="entry name" value="FAD/NAD(P)-binding domain"/>
    <property type="match status" value="1"/>
</dbReference>
<proteinExistence type="predicted"/>
<dbReference type="InterPro" id="IPR036188">
    <property type="entry name" value="FAD/NAD-bd_sf"/>
</dbReference>
<evidence type="ECO:0000313" key="4">
    <source>
        <dbReference type="EMBL" id="EON97327.1"/>
    </source>
</evidence>